<protein>
    <submittedName>
        <fullName evidence="6">Lytic transglycosylase domain-containing protein</fullName>
    </submittedName>
</protein>
<evidence type="ECO:0000256" key="1">
    <source>
        <dbReference type="ARBA" id="ARBA00007734"/>
    </source>
</evidence>
<evidence type="ECO:0000313" key="6">
    <source>
        <dbReference type="EMBL" id="NVP32336.1"/>
    </source>
</evidence>
<dbReference type="InterPro" id="IPR023346">
    <property type="entry name" value="Lysozyme-like_dom_sf"/>
</dbReference>
<dbReference type="CDD" id="cd00254">
    <property type="entry name" value="LT-like"/>
    <property type="match status" value="1"/>
</dbReference>
<dbReference type="SUPFAM" id="SSF53955">
    <property type="entry name" value="Lysozyme-like"/>
    <property type="match status" value="1"/>
</dbReference>
<evidence type="ECO:0000256" key="2">
    <source>
        <dbReference type="ARBA" id="ARBA00009387"/>
    </source>
</evidence>
<comment type="caution">
    <text evidence="6">The sequence shown here is derived from an EMBL/GenBank/DDBJ whole genome shotgun (WGS) entry which is preliminary data.</text>
</comment>
<evidence type="ECO:0000313" key="8">
    <source>
        <dbReference type="Proteomes" id="UP000557656"/>
    </source>
</evidence>
<dbReference type="InterPro" id="IPR008258">
    <property type="entry name" value="Transglycosylase_SLT_dom_1"/>
</dbReference>
<evidence type="ECO:0000313" key="7">
    <source>
        <dbReference type="Proteomes" id="UP000531581"/>
    </source>
</evidence>
<comment type="similarity">
    <text evidence="1">Belongs to the transglycosylase Slt family.</text>
</comment>
<dbReference type="Proteomes" id="UP000557656">
    <property type="component" value="Unassembled WGS sequence"/>
</dbReference>
<name>A0A7Y7QXA2_9SPHN</name>
<dbReference type="Gene3D" id="1.10.530.10">
    <property type="match status" value="1"/>
</dbReference>
<gene>
    <name evidence="5" type="ORF">HKX05_16650</name>
    <name evidence="6" type="ORF">HLV41_14930</name>
</gene>
<dbReference type="EMBL" id="JABYQV010000014">
    <property type="protein sequence ID" value="NVP32336.1"/>
    <property type="molecule type" value="Genomic_DNA"/>
</dbReference>
<organism evidence="6 7">
    <name type="scientific">Sphingomonas sanguinis</name>
    <dbReference type="NCBI Taxonomy" id="33051"/>
    <lineage>
        <taxon>Bacteria</taxon>
        <taxon>Pseudomonadati</taxon>
        <taxon>Pseudomonadota</taxon>
        <taxon>Alphaproteobacteria</taxon>
        <taxon>Sphingomonadales</taxon>
        <taxon>Sphingomonadaceae</taxon>
        <taxon>Sphingomonas</taxon>
    </lineage>
</organism>
<feature type="domain" description="Transglycosylase SLT" evidence="4">
    <location>
        <begin position="126"/>
        <end position="215"/>
    </location>
</feature>
<dbReference type="PANTHER" id="PTHR37423:SF2">
    <property type="entry name" value="MEMBRANE-BOUND LYTIC MUREIN TRANSGLYCOSYLASE C"/>
    <property type="match status" value="1"/>
</dbReference>
<accession>A0A7Y7QXA2</accession>
<evidence type="ECO:0000259" key="4">
    <source>
        <dbReference type="Pfam" id="PF01464"/>
    </source>
</evidence>
<dbReference type="PANTHER" id="PTHR37423">
    <property type="entry name" value="SOLUBLE LYTIC MUREIN TRANSGLYCOSYLASE-RELATED"/>
    <property type="match status" value="1"/>
</dbReference>
<dbReference type="EMBL" id="JABEOV010000024">
    <property type="protein sequence ID" value="NNG54979.1"/>
    <property type="molecule type" value="Genomic_DNA"/>
</dbReference>
<evidence type="ECO:0000256" key="3">
    <source>
        <dbReference type="SAM" id="MobiDB-lite"/>
    </source>
</evidence>
<sequence>MTGPAPLEGNAGVSDRGEKAELGEAPPLPESFQVHDLSRRYVQFRMQQEMAATAQMQGPSVGPATPPAPVAAISSIAVPSWLRGGTAPFQSVSFKPGCAPLAYRPSGFLTRGAEARRAAFYGMMSAIACEQGIPAGLFDAMIIRESGYNPVAVSSANAYGLAQLMPGTAFGLGVDRYDPLQNMRGGARYLRQQLDRFGQVHLALAAYNAGPGRVRGGLVPRITETQAYVSNIIANWSRLTSPPGSTSTVSTLPQVYRSVALTQF</sequence>
<feature type="region of interest" description="Disordered" evidence="3">
    <location>
        <begin position="1"/>
        <end position="30"/>
    </location>
</feature>
<dbReference type="Proteomes" id="UP000531581">
    <property type="component" value="Unassembled WGS sequence"/>
</dbReference>
<keyword evidence="8" id="KW-1185">Reference proteome</keyword>
<dbReference type="AlphaFoldDB" id="A0A7Y7QXA2"/>
<dbReference type="Pfam" id="PF01464">
    <property type="entry name" value="SLT"/>
    <property type="match status" value="1"/>
</dbReference>
<proteinExistence type="inferred from homology"/>
<evidence type="ECO:0000313" key="5">
    <source>
        <dbReference type="EMBL" id="NNG54979.1"/>
    </source>
</evidence>
<reference evidence="7 8" key="1">
    <citation type="submission" date="2020-05" db="EMBL/GenBank/DDBJ databases">
        <title>Draft Genome Sequences of Sphingomonas sp. Isolated from the International Space Station.</title>
        <authorList>
            <person name="Bijlani S."/>
            <person name="Singh N.K."/>
            <person name="Mason C.E."/>
            <person name="Wang C.C."/>
            <person name="Venkateswaran K."/>
        </authorList>
    </citation>
    <scope>NUCLEOTIDE SEQUENCE [LARGE SCALE GENOMIC DNA]</scope>
    <source>
        <strain evidence="5 8">IIF7SW-B5</strain>
        <strain evidence="6">ISS-IIF7SWP</strain>
    </source>
</reference>
<comment type="similarity">
    <text evidence="2">Belongs to the virb1 family.</text>
</comment>